<dbReference type="AlphaFoldDB" id="A0A9W4TXA1"/>
<dbReference type="EMBL" id="CANTUO010000003">
    <property type="protein sequence ID" value="CAI5758602.1"/>
    <property type="molecule type" value="Genomic_DNA"/>
</dbReference>
<evidence type="ECO:0000313" key="2">
    <source>
        <dbReference type="EMBL" id="CAI5758602.1"/>
    </source>
</evidence>
<organism evidence="2 3">
    <name type="scientific">Candida verbasci</name>
    <dbReference type="NCBI Taxonomy" id="1227364"/>
    <lineage>
        <taxon>Eukaryota</taxon>
        <taxon>Fungi</taxon>
        <taxon>Dikarya</taxon>
        <taxon>Ascomycota</taxon>
        <taxon>Saccharomycotina</taxon>
        <taxon>Pichiomycetes</taxon>
        <taxon>Debaryomycetaceae</taxon>
        <taxon>Candida/Lodderomyces clade</taxon>
        <taxon>Candida</taxon>
    </lineage>
</organism>
<dbReference type="Proteomes" id="UP001152885">
    <property type="component" value="Unassembled WGS sequence"/>
</dbReference>
<evidence type="ECO:0000256" key="1">
    <source>
        <dbReference type="SAM" id="MobiDB-lite"/>
    </source>
</evidence>
<accession>A0A9W4TXA1</accession>
<protein>
    <submittedName>
        <fullName evidence="2">Uncharacterized protein</fullName>
    </submittedName>
</protein>
<reference evidence="2" key="1">
    <citation type="submission" date="2022-12" db="EMBL/GenBank/DDBJ databases">
        <authorList>
            <person name="Brejova B."/>
        </authorList>
    </citation>
    <scope>NUCLEOTIDE SEQUENCE</scope>
</reference>
<sequence>MSKTEYPVQSPPSYSEQSDRESDISEVPKASDHQFKNVCLDCYEDCFGCCTGHKNLPGSDKFMLGNLCAAICCLTVSDAAVNR</sequence>
<feature type="region of interest" description="Disordered" evidence="1">
    <location>
        <begin position="1"/>
        <end position="29"/>
    </location>
</feature>
<evidence type="ECO:0000313" key="3">
    <source>
        <dbReference type="Proteomes" id="UP001152885"/>
    </source>
</evidence>
<name>A0A9W4TXA1_9ASCO</name>
<keyword evidence="3" id="KW-1185">Reference proteome</keyword>
<proteinExistence type="predicted"/>
<gene>
    <name evidence="2" type="ORF">CANVERA_P3114</name>
</gene>
<comment type="caution">
    <text evidence="2">The sequence shown here is derived from an EMBL/GenBank/DDBJ whole genome shotgun (WGS) entry which is preliminary data.</text>
</comment>